<evidence type="ECO:0000313" key="3">
    <source>
        <dbReference type="Proteomes" id="UP000031307"/>
    </source>
</evidence>
<dbReference type="CDD" id="cd02440">
    <property type="entry name" value="AdoMet_MTases"/>
    <property type="match status" value="1"/>
</dbReference>
<evidence type="ECO:0000259" key="1">
    <source>
        <dbReference type="Pfam" id="PF13847"/>
    </source>
</evidence>
<dbReference type="InterPro" id="IPR029063">
    <property type="entry name" value="SAM-dependent_MTases_sf"/>
</dbReference>
<proteinExistence type="predicted"/>
<name>A0A0C1EDZ6_9BACT</name>
<dbReference type="PATRIC" id="fig|83552.4.peg.484"/>
<dbReference type="Proteomes" id="UP000031307">
    <property type="component" value="Unassembled WGS sequence"/>
</dbReference>
<dbReference type="Pfam" id="PF13847">
    <property type="entry name" value="Methyltransf_31"/>
    <property type="match status" value="1"/>
</dbReference>
<organism evidence="2 3">
    <name type="scientific">Parachlamydia acanthamoebae</name>
    <dbReference type="NCBI Taxonomy" id="83552"/>
    <lineage>
        <taxon>Bacteria</taxon>
        <taxon>Pseudomonadati</taxon>
        <taxon>Chlamydiota</taxon>
        <taxon>Chlamydiia</taxon>
        <taxon>Parachlamydiales</taxon>
        <taxon>Parachlamydiaceae</taxon>
        <taxon>Parachlamydia</taxon>
    </lineage>
</organism>
<dbReference type="Gene3D" id="3.40.50.150">
    <property type="entry name" value="Vaccinia Virus protein VP39"/>
    <property type="match status" value="1"/>
</dbReference>
<accession>A0A0C1EDZ6</accession>
<dbReference type="PANTHER" id="PTHR43861">
    <property type="entry name" value="TRANS-ACONITATE 2-METHYLTRANSFERASE-RELATED"/>
    <property type="match status" value="1"/>
</dbReference>
<evidence type="ECO:0000313" key="2">
    <source>
        <dbReference type="EMBL" id="KIA78318.1"/>
    </source>
</evidence>
<dbReference type="PANTHER" id="PTHR43861:SF1">
    <property type="entry name" value="TRANS-ACONITATE 2-METHYLTRANSFERASE"/>
    <property type="match status" value="1"/>
</dbReference>
<feature type="domain" description="Methyltransferase" evidence="1">
    <location>
        <begin position="37"/>
        <end position="142"/>
    </location>
</feature>
<dbReference type="SUPFAM" id="SSF53335">
    <property type="entry name" value="S-adenosyl-L-methionine-dependent methyltransferases"/>
    <property type="match status" value="1"/>
</dbReference>
<dbReference type="EMBL" id="JSAM01000027">
    <property type="protein sequence ID" value="KIA78318.1"/>
    <property type="molecule type" value="Genomic_DNA"/>
</dbReference>
<dbReference type="InterPro" id="IPR025714">
    <property type="entry name" value="Methyltranfer_dom"/>
</dbReference>
<sequence>MIMVAAGDLDAKHYKKNSILQYALAQDPLNYFPFTGNENVLDIGCGDGKITAEIAKKIPNGFAIGIDKSPGMIHLAKQSFSNVEYPNLDFQIQDAVQLPFEQSFDLITSFSCLHWVKNQKAVFQQMKQLLNYGGKAIIVTFPRCLTFWDPIEAVADHPKWRNYFLQDPRPYEFLDQNAYSQVVQEAGLKMLHIETSSHAAKFHGKKGFEDYVRGWLPFLIALPKEFHDPFLDEIGNKSLEFIPVSEDGCVYHPYEKISMILEQNTFTGYLSF</sequence>
<gene>
    <name evidence="2" type="ORF">DB43_EH00070</name>
</gene>
<protein>
    <recommendedName>
        <fullName evidence="1">Methyltransferase domain-containing protein</fullName>
    </recommendedName>
</protein>
<dbReference type="AlphaFoldDB" id="A0A0C1EDZ6"/>
<reference evidence="2 3" key="1">
    <citation type="journal article" date="2014" name="Mol. Biol. Evol.">
        <title>Massive expansion of Ubiquitination-related gene families within the Chlamydiae.</title>
        <authorList>
            <person name="Domman D."/>
            <person name="Collingro A."/>
            <person name="Lagkouvardos I."/>
            <person name="Gehre L."/>
            <person name="Weinmaier T."/>
            <person name="Rattei T."/>
            <person name="Subtil A."/>
            <person name="Horn M."/>
        </authorList>
    </citation>
    <scope>NUCLEOTIDE SEQUENCE [LARGE SCALE GENOMIC DNA]</scope>
    <source>
        <strain evidence="2 3">OEW1</strain>
    </source>
</reference>
<comment type="caution">
    <text evidence="2">The sequence shown here is derived from an EMBL/GenBank/DDBJ whole genome shotgun (WGS) entry which is preliminary data.</text>
</comment>